<organism evidence="2 3">
    <name type="scientific">Collimonas pratensis</name>
    <dbReference type="NCBI Taxonomy" id="279113"/>
    <lineage>
        <taxon>Bacteria</taxon>
        <taxon>Pseudomonadati</taxon>
        <taxon>Pseudomonadota</taxon>
        <taxon>Betaproteobacteria</taxon>
        <taxon>Burkholderiales</taxon>
        <taxon>Oxalobacteraceae</taxon>
        <taxon>Collimonas</taxon>
    </lineage>
</organism>
<keyword evidence="1" id="KW-1133">Transmembrane helix</keyword>
<keyword evidence="3" id="KW-1185">Reference proteome</keyword>
<dbReference type="RefSeq" id="WP_062116611.1">
    <property type="nucleotide sequence ID" value="NZ_CP013236.1"/>
</dbReference>
<feature type="transmembrane region" description="Helical" evidence="1">
    <location>
        <begin position="6"/>
        <end position="22"/>
    </location>
</feature>
<evidence type="ECO:0000313" key="3">
    <source>
        <dbReference type="Proteomes" id="UP000074914"/>
    </source>
</evidence>
<feature type="transmembrane region" description="Helical" evidence="1">
    <location>
        <begin position="29"/>
        <end position="47"/>
    </location>
</feature>
<evidence type="ECO:0000313" key="2">
    <source>
        <dbReference type="EMBL" id="AMP15475.1"/>
    </source>
</evidence>
<evidence type="ECO:0000256" key="1">
    <source>
        <dbReference type="SAM" id="Phobius"/>
    </source>
</evidence>
<proteinExistence type="predicted"/>
<keyword evidence="1" id="KW-0812">Transmembrane</keyword>
<protein>
    <submittedName>
        <fullName evidence="2">Membrane protein</fullName>
    </submittedName>
</protein>
<sequence length="88" mass="10094">MIQLINTVANLVLVAFCLWAVLNKRLETHVFGTFALSLVAITSFVNVMRPDALGFWTEQSEVLSNVAVAILAVWFWRRWHKCNCKDKK</sequence>
<keyword evidence="1" id="KW-0472">Membrane</keyword>
<dbReference type="EMBL" id="CP013236">
    <property type="protein sequence ID" value="AMP15475.1"/>
    <property type="molecule type" value="Genomic_DNA"/>
</dbReference>
<accession>A0ABM5Z8T5</accession>
<gene>
    <name evidence="2" type="ORF">CPter291_3238</name>
</gene>
<feature type="transmembrane region" description="Helical" evidence="1">
    <location>
        <begin position="62"/>
        <end position="79"/>
    </location>
</feature>
<reference evidence="2 3" key="1">
    <citation type="submission" date="2015-11" db="EMBL/GenBank/DDBJ databases">
        <title>Exploring the genomic traits of fungus-feeding bacterial genus Collimonas.</title>
        <authorList>
            <person name="Song C."/>
            <person name="Schmidt R."/>
            <person name="de Jager V."/>
            <person name="Krzyzanowska D."/>
            <person name="Jongedijk E."/>
            <person name="Cankar K."/>
            <person name="Beekwilder J."/>
            <person name="van Veen A."/>
            <person name="de Boer W."/>
            <person name="van Veen J.A."/>
            <person name="Garbeva P."/>
        </authorList>
    </citation>
    <scope>NUCLEOTIDE SEQUENCE [LARGE SCALE GENOMIC DNA]</scope>
    <source>
        <strain evidence="2 3">Ter291</strain>
    </source>
</reference>
<dbReference type="Proteomes" id="UP000074914">
    <property type="component" value="Chromosome"/>
</dbReference>
<name>A0ABM5Z8T5_9BURK</name>